<feature type="modified residue" description="FMN phosphoryl threonine" evidence="6">
    <location>
        <position position="164"/>
    </location>
</feature>
<evidence type="ECO:0000313" key="9">
    <source>
        <dbReference type="Proteomes" id="UP000242520"/>
    </source>
</evidence>
<dbReference type="NCBIfam" id="TIGR01947">
    <property type="entry name" value="rnfG"/>
    <property type="match status" value="1"/>
</dbReference>
<reference evidence="9" key="1">
    <citation type="submission" date="2016-11" db="EMBL/GenBank/DDBJ databases">
        <authorList>
            <person name="Varghese N."/>
            <person name="Submissions S."/>
        </authorList>
    </citation>
    <scope>NUCLEOTIDE SEQUENCE [LARGE SCALE GENOMIC DNA]</scope>
    <source>
        <strain evidence="9">DSM 15285</strain>
    </source>
</reference>
<dbReference type="PIRSF" id="PIRSF006091">
    <property type="entry name" value="E_trnsport_RnfG"/>
    <property type="match status" value="1"/>
</dbReference>
<dbReference type="GO" id="GO:0022900">
    <property type="term" value="P:electron transport chain"/>
    <property type="evidence" value="ECO:0007669"/>
    <property type="project" value="UniProtKB-UniRule"/>
</dbReference>
<protein>
    <recommendedName>
        <fullName evidence="6">Ion-translocating oxidoreductase complex subunit G</fullName>
        <ecNumber evidence="6">7.-.-.-</ecNumber>
    </recommendedName>
    <alternativeName>
        <fullName evidence="6">Rnf electron transport complex subunit G</fullName>
    </alternativeName>
</protein>
<keyword evidence="4 6" id="KW-0288">FMN</keyword>
<keyword evidence="5 6" id="KW-0249">Electron transport</keyword>
<dbReference type="EC" id="7.-.-.-" evidence="6"/>
<comment type="function">
    <text evidence="6">Part of a membrane-bound complex that couples electron transfer with translocation of ions across the membrane.</text>
</comment>
<keyword evidence="9" id="KW-1185">Reference proteome</keyword>
<dbReference type="EMBL" id="FQXH01000006">
    <property type="protein sequence ID" value="SHG99323.1"/>
    <property type="molecule type" value="Genomic_DNA"/>
</dbReference>
<keyword evidence="6" id="KW-1003">Cell membrane</keyword>
<dbReference type="GO" id="GO:0009055">
    <property type="term" value="F:electron transfer activity"/>
    <property type="evidence" value="ECO:0007669"/>
    <property type="project" value="InterPro"/>
</dbReference>
<name>A0A1M5PDH4_9FIRM</name>
<keyword evidence="6" id="KW-1133">Transmembrane helix</keyword>
<keyword evidence="2 6" id="KW-0597">Phosphoprotein</keyword>
<comment type="subcellular location">
    <subcellularLocation>
        <location evidence="6">Cell membrane</location>
        <topology evidence="6">Single-pass membrane protein</topology>
    </subcellularLocation>
</comment>
<comment type="similarity">
    <text evidence="6">Belongs to the RnfG family.</text>
</comment>
<proteinExistence type="inferred from homology"/>
<evidence type="ECO:0000256" key="1">
    <source>
        <dbReference type="ARBA" id="ARBA00022448"/>
    </source>
</evidence>
<dbReference type="HAMAP" id="MF_00479">
    <property type="entry name" value="RsxG_RnfG"/>
    <property type="match status" value="1"/>
</dbReference>
<keyword evidence="3 6" id="KW-0285">Flavoprotein</keyword>
<evidence type="ECO:0000256" key="2">
    <source>
        <dbReference type="ARBA" id="ARBA00022553"/>
    </source>
</evidence>
<keyword evidence="6" id="KW-0812">Transmembrane</keyword>
<evidence type="ECO:0000256" key="6">
    <source>
        <dbReference type="HAMAP-Rule" id="MF_00479"/>
    </source>
</evidence>
<comment type="subunit">
    <text evidence="6">The complex is composed of six subunits: RnfA, RnfB, RnfC, RnfD, RnfE and RnfG.</text>
</comment>
<dbReference type="STRING" id="1123350.SAMN02744040_00397"/>
<keyword evidence="1 6" id="KW-0813">Transport</keyword>
<comment type="cofactor">
    <cofactor evidence="6">
        <name>FMN</name>
        <dbReference type="ChEBI" id="CHEBI:58210"/>
    </cofactor>
</comment>
<evidence type="ECO:0000256" key="5">
    <source>
        <dbReference type="ARBA" id="ARBA00022982"/>
    </source>
</evidence>
<dbReference type="Proteomes" id="UP000242520">
    <property type="component" value="Unassembled WGS sequence"/>
</dbReference>
<evidence type="ECO:0000256" key="4">
    <source>
        <dbReference type="ARBA" id="ARBA00022643"/>
    </source>
</evidence>
<organism evidence="8 9">
    <name type="scientific">Tepidibacter thalassicus DSM 15285</name>
    <dbReference type="NCBI Taxonomy" id="1123350"/>
    <lineage>
        <taxon>Bacteria</taxon>
        <taxon>Bacillati</taxon>
        <taxon>Bacillota</taxon>
        <taxon>Clostridia</taxon>
        <taxon>Peptostreptococcales</taxon>
        <taxon>Peptostreptococcaceae</taxon>
        <taxon>Tepidibacter</taxon>
    </lineage>
</organism>
<dbReference type="PANTHER" id="PTHR36118:SF1">
    <property type="entry name" value="ION-TRANSLOCATING OXIDOREDUCTASE COMPLEX SUBUNIT G"/>
    <property type="match status" value="1"/>
</dbReference>
<dbReference type="Pfam" id="PF04205">
    <property type="entry name" value="FMN_bind"/>
    <property type="match status" value="1"/>
</dbReference>
<evidence type="ECO:0000313" key="8">
    <source>
        <dbReference type="EMBL" id="SHG99323.1"/>
    </source>
</evidence>
<dbReference type="InterPro" id="IPR007329">
    <property type="entry name" value="FMN-bd"/>
</dbReference>
<dbReference type="InterPro" id="IPR010209">
    <property type="entry name" value="Ion_transpt_RnfG/RsxG"/>
</dbReference>
<evidence type="ECO:0000256" key="3">
    <source>
        <dbReference type="ARBA" id="ARBA00022630"/>
    </source>
</evidence>
<dbReference type="GO" id="GO:0010181">
    <property type="term" value="F:FMN binding"/>
    <property type="evidence" value="ECO:0007669"/>
    <property type="project" value="InterPro"/>
</dbReference>
<dbReference type="GO" id="GO:0005886">
    <property type="term" value="C:plasma membrane"/>
    <property type="evidence" value="ECO:0007669"/>
    <property type="project" value="UniProtKB-SubCell"/>
</dbReference>
<feature type="domain" description="FMN-binding" evidence="7">
    <location>
        <begin position="91"/>
        <end position="181"/>
    </location>
</feature>
<gene>
    <name evidence="6" type="primary">rnfG</name>
    <name evidence="8" type="ORF">SAMN02744040_00397</name>
</gene>
<keyword evidence="6" id="KW-0472">Membrane</keyword>
<evidence type="ECO:0000259" key="7">
    <source>
        <dbReference type="SMART" id="SM00900"/>
    </source>
</evidence>
<dbReference type="PANTHER" id="PTHR36118">
    <property type="entry name" value="ION-TRANSLOCATING OXIDOREDUCTASE COMPLEX SUBUNIT G"/>
    <property type="match status" value="1"/>
</dbReference>
<sequence>MKEIVKLGMILLIITTVSATVLGVTNNVTLPAIQKQNEIANIKARKEVLPEADDFRAVKDENIKSEIIKEIYEGLNGNDVVGYTIKTAPKGYGGEIEVMVGIGTDGTIHGVSIGNHAETPGLGAKAADKEFKGQYKGMSVDKNIEVIKNPGPKENEIVAISGATITSKAVTDGVNEAIRVYNEVLK</sequence>
<dbReference type="SMART" id="SM00900">
    <property type="entry name" value="FMN_bind"/>
    <property type="match status" value="1"/>
</dbReference>
<dbReference type="OrthoDB" id="9794010at2"/>
<keyword evidence="6" id="KW-1278">Translocase</keyword>
<dbReference type="AlphaFoldDB" id="A0A1M5PDH4"/>
<accession>A0A1M5PDH4</accession>
<dbReference type="RefSeq" id="WP_072723211.1">
    <property type="nucleotide sequence ID" value="NZ_FQXH01000006.1"/>
</dbReference>